<sequence>MSPAPTAAPAPALAAALAALARKKSVVGKGLGQKIQGSVSSHYAVSTTTIIRICRSCPLAEQGHQSSAKTHASESRKGHADTALAHLGVEHKLVGHELHQSGIDQDTGRDGVEDAIDSHCHQATRLEGLPNANADSNGDRGRKSICGAKDIGHPLLAFWPMGNG</sequence>
<dbReference type="EMBL" id="JAUJFL010000002">
    <property type="protein sequence ID" value="KAK2610508.1"/>
    <property type="molecule type" value="Genomic_DNA"/>
</dbReference>
<reference evidence="1" key="1">
    <citation type="submission" date="2023-06" db="EMBL/GenBank/DDBJ databases">
        <authorList>
            <person name="Noh H."/>
        </authorList>
    </citation>
    <scope>NUCLEOTIDE SEQUENCE</scope>
    <source>
        <strain evidence="1">DUCC20226</strain>
    </source>
</reference>
<evidence type="ECO:0000313" key="2">
    <source>
        <dbReference type="Proteomes" id="UP001265746"/>
    </source>
</evidence>
<dbReference type="Proteomes" id="UP001265746">
    <property type="component" value="Unassembled WGS sequence"/>
</dbReference>
<accession>A0AAD9W7B3</accession>
<comment type="caution">
    <text evidence="1">The sequence shown here is derived from an EMBL/GenBank/DDBJ whole genome shotgun (WGS) entry which is preliminary data.</text>
</comment>
<evidence type="ECO:0000313" key="1">
    <source>
        <dbReference type="EMBL" id="KAK2610508.1"/>
    </source>
</evidence>
<organism evidence="1 2">
    <name type="scientific">Phomopsis amygdali</name>
    <name type="common">Fusicoccum amygdali</name>
    <dbReference type="NCBI Taxonomy" id="1214568"/>
    <lineage>
        <taxon>Eukaryota</taxon>
        <taxon>Fungi</taxon>
        <taxon>Dikarya</taxon>
        <taxon>Ascomycota</taxon>
        <taxon>Pezizomycotina</taxon>
        <taxon>Sordariomycetes</taxon>
        <taxon>Sordariomycetidae</taxon>
        <taxon>Diaporthales</taxon>
        <taxon>Diaporthaceae</taxon>
        <taxon>Diaporthe</taxon>
    </lineage>
</organism>
<name>A0AAD9W7B3_PHOAM</name>
<keyword evidence="2" id="KW-1185">Reference proteome</keyword>
<proteinExistence type="predicted"/>
<protein>
    <submittedName>
        <fullName evidence="1">Uncharacterized protein</fullName>
    </submittedName>
</protein>
<gene>
    <name evidence="1" type="ORF">N8I77_003933</name>
</gene>
<dbReference type="AlphaFoldDB" id="A0AAD9W7B3"/>